<dbReference type="EMBL" id="FOLH01000004">
    <property type="protein sequence ID" value="SFC27348.1"/>
    <property type="molecule type" value="Genomic_DNA"/>
</dbReference>
<evidence type="ECO:0000256" key="3">
    <source>
        <dbReference type="ARBA" id="ARBA00022989"/>
    </source>
</evidence>
<sequence>MNTESSALERELNSEKSRRRRKFRHFADGFTRYGIGAGGLGVIVAISLIFFYLVYEVVPLFQNASIEEIAEYRVDSQQTGEQTLRLVAEEQNEIFARITDAGKVHFISVETGRVLESLSMPLNGQQITSISPTIAGQDTLALGLSDGQVLQIDISFRVEFDDLGNRIGVAPRLSYPYGKEPLQLDVEGRSLNYLTRQKTRDGFVLGGLVAEGKPVILKVRARENMMTGEVTLREERAQLPTDQHYQKLLFSDDHFYTFAARADGKLDVFSSRNLNSIEKMQEAQIVPEGERITQIRFQLGNESLLIGDSLGQISQWIIARTDQGKGPRQLVNIRTLKLGDQPIEVLEPEHRRKGFVAVDSQGRTGIYNTTAENQVIDTYLLDHHPVAAVISPRASLLILEDSRGSFLTYAVDNPHPETSAKSLWGKVWYEGYDQPEYIWQSSGADNDYEPKFSITPLALGTLKAAFYAMLLSVPLAICGAMYTAYFMAPAVRKKVKPVIELMEALPTVILGFFAGLFLAPFFEMHMPGLFALLLLMPLGLVAFGFAWAQLPDKLRYLVPDGWHVILLVPVVLFIGWFSFEVSQPLEVLFFGGDMRSWLSNDLGITYDQRNAIVVGFAMGFAVIPTIYSIAEDALFGVPKSLSHGSLALGATAWQTLIYVILPTASPGIFSAVMIGMGRAVGETMIVLMATGNTPVMNFNIFEGMRTLAANIAVEMGESAVDSTHYRILFLAALVLFGFTFVVNTLAELVRQRLRKKYSTL</sequence>
<feature type="transmembrane region" description="Helical" evidence="5">
    <location>
        <begin position="30"/>
        <end position="55"/>
    </location>
</feature>
<dbReference type="PANTHER" id="PTHR42727">
    <property type="entry name" value="PHOSPHATE TRANSPORT SYSTEM PERMEASE PROTEIN"/>
    <property type="match status" value="1"/>
</dbReference>
<proteinExistence type="inferred from homology"/>
<organism evidence="7 8">
    <name type="scientific">Marinospirillum celere</name>
    <dbReference type="NCBI Taxonomy" id="1122252"/>
    <lineage>
        <taxon>Bacteria</taxon>
        <taxon>Pseudomonadati</taxon>
        <taxon>Pseudomonadota</taxon>
        <taxon>Gammaproteobacteria</taxon>
        <taxon>Oceanospirillales</taxon>
        <taxon>Oceanospirillaceae</taxon>
        <taxon>Marinospirillum</taxon>
    </lineage>
</organism>
<keyword evidence="4 5" id="KW-0472">Membrane</keyword>
<keyword evidence="5" id="KW-0813">Transport</keyword>
<dbReference type="SUPFAM" id="SSF161098">
    <property type="entry name" value="MetI-like"/>
    <property type="match status" value="2"/>
</dbReference>
<dbReference type="InterPro" id="IPR035906">
    <property type="entry name" value="MetI-like_sf"/>
</dbReference>
<keyword evidence="3 5" id="KW-1133">Transmembrane helix</keyword>
<dbReference type="AlphaFoldDB" id="A0A1I1HZG2"/>
<feature type="transmembrane region" description="Helical" evidence="5">
    <location>
        <begin position="498"/>
        <end position="522"/>
    </location>
</feature>
<evidence type="ECO:0000313" key="7">
    <source>
        <dbReference type="EMBL" id="SFC27348.1"/>
    </source>
</evidence>
<feature type="transmembrane region" description="Helical" evidence="5">
    <location>
        <begin position="641"/>
        <end position="661"/>
    </location>
</feature>
<dbReference type="InterPro" id="IPR000515">
    <property type="entry name" value="MetI-like"/>
</dbReference>
<dbReference type="Pfam" id="PF00528">
    <property type="entry name" value="BPD_transp_1"/>
    <property type="match status" value="1"/>
</dbReference>
<evidence type="ECO:0000259" key="6">
    <source>
        <dbReference type="PROSITE" id="PS50928"/>
    </source>
</evidence>
<evidence type="ECO:0000256" key="4">
    <source>
        <dbReference type="ARBA" id="ARBA00023136"/>
    </source>
</evidence>
<evidence type="ECO:0000256" key="5">
    <source>
        <dbReference type="RuleBase" id="RU363032"/>
    </source>
</evidence>
<reference evidence="7 8" key="1">
    <citation type="submission" date="2016-10" db="EMBL/GenBank/DDBJ databases">
        <authorList>
            <person name="de Groot N.N."/>
        </authorList>
    </citation>
    <scope>NUCLEOTIDE SEQUENCE [LARGE SCALE GENOMIC DNA]</scope>
    <source>
        <strain evidence="7 8">DSM 18438</strain>
    </source>
</reference>
<dbReference type="STRING" id="1122252.SAMN05660443_2020"/>
<dbReference type="CDD" id="cd06261">
    <property type="entry name" value="TM_PBP2"/>
    <property type="match status" value="1"/>
</dbReference>
<keyword evidence="8" id="KW-1185">Reference proteome</keyword>
<dbReference type="SUPFAM" id="SSF50978">
    <property type="entry name" value="WD40 repeat-like"/>
    <property type="match status" value="1"/>
</dbReference>
<feature type="transmembrane region" description="Helical" evidence="5">
    <location>
        <begin position="464"/>
        <end position="486"/>
    </location>
</feature>
<dbReference type="GO" id="GO:0055085">
    <property type="term" value="P:transmembrane transport"/>
    <property type="evidence" value="ECO:0007669"/>
    <property type="project" value="InterPro"/>
</dbReference>
<evidence type="ECO:0000256" key="1">
    <source>
        <dbReference type="ARBA" id="ARBA00004651"/>
    </source>
</evidence>
<feature type="transmembrane region" description="Helical" evidence="5">
    <location>
        <begin position="528"/>
        <end position="550"/>
    </location>
</feature>
<dbReference type="Gene3D" id="1.10.3720.10">
    <property type="entry name" value="MetI-like"/>
    <property type="match status" value="1"/>
</dbReference>
<comment type="subcellular location">
    <subcellularLocation>
        <location evidence="1 5">Cell membrane</location>
        <topology evidence="1 5">Multi-pass membrane protein</topology>
    </subcellularLocation>
</comment>
<dbReference type="InterPro" id="IPR036322">
    <property type="entry name" value="WD40_repeat_dom_sf"/>
</dbReference>
<feature type="transmembrane region" description="Helical" evidence="5">
    <location>
        <begin position="725"/>
        <end position="746"/>
    </location>
</feature>
<dbReference type="Proteomes" id="UP000199058">
    <property type="component" value="Unassembled WGS sequence"/>
</dbReference>
<keyword evidence="2 5" id="KW-0812">Transmembrane</keyword>
<accession>A0A1I1HZG2</accession>
<dbReference type="PANTHER" id="PTHR42727:SF1">
    <property type="entry name" value="PHOSPHATE TRANSPORT SYSTEM PERMEASE"/>
    <property type="match status" value="1"/>
</dbReference>
<evidence type="ECO:0000313" key="8">
    <source>
        <dbReference type="Proteomes" id="UP000199058"/>
    </source>
</evidence>
<dbReference type="OrthoDB" id="9785113at2"/>
<feature type="domain" description="ABC transmembrane type-1" evidence="6">
    <location>
        <begin position="458"/>
        <end position="746"/>
    </location>
</feature>
<dbReference type="PROSITE" id="PS50928">
    <property type="entry name" value="ABC_TM1"/>
    <property type="match status" value="1"/>
</dbReference>
<dbReference type="GO" id="GO:0005886">
    <property type="term" value="C:plasma membrane"/>
    <property type="evidence" value="ECO:0007669"/>
    <property type="project" value="UniProtKB-SubCell"/>
</dbReference>
<feature type="transmembrane region" description="Helical" evidence="5">
    <location>
        <begin position="562"/>
        <end position="579"/>
    </location>
</feature>
<feature type="transmembrane region" description="Helical" evidence="5">
    <location>
        <begin position="611"/>
        <end position="629"/>
    </location>
</feature>
<dbReference type="RefSeq" id="WP_091962903.1">
    <property type="nucleotide sequence ID" value="NZ_FOLH01000004.1"/>
</dbReference>
<name>A0A1I1HZG2_9GAMM</name>
<gene>
    <name evidence="7" type="ORF">SAMN05660443_2020</name>
</gene>
<evidence type="ECO:0000256" key="2">
    <source>
        <dbReference type="ARBA" id="ARBA00022692"/>
    </source>
</evidence>
<protein>
    <submittedName>
        <fullName evidence="7">Phosphate transport system permease protein</fullName>
    </submittedName>
</protein>
<comment type="similarity">
    <text evidence="5">Belongs to the binding-protein-dependent transport system permease family.</text>
</comment>